<dbReference type="AlphaFoldDB" id="A0A816SX36"/>
<evidence type="ECO:0000313" key="3">
    <source>
        <dbReference type="Proteomes" id="UP000663856"/>
    </source>
</evidence>
<gene>
    <name evidence="2" type="ORF">GIL414_LOCUS8335</name>
    <name evidence="1" type="ORF">WKI299_LOCUS17976</name>
</gene>
<dbReference type="Proteomes" id="UP000681720">
    <property type="component" value="Unassembled WGS sequence"/>
</dbReference>
<accession>A0A816SX36</accession>
<reference evidence="1" key="1">
    <citation type="submission" date="2021-02" db="EMBL/GenBank/DDBJ databases">
        <authorList>
            <person name="Nowell W R."/>
        </authorList>
    </citation>
    <scope>NUCLEOTIDE SEQUENCE</scope>
</reference>
<dbReference type="EMBL" id="CAJOBJ010002699">
    <property type="protein sequence ID" value="CAF3936258.1"/>
    <property type="molecule type" value="Genomic_DNA"/>
</dbReference>
<sequence length="73" mass="8262">AHGASFMRSPDSADTYYTCTRYEVAYLPPNLNVIQVGVRTDHPWLMIHIGIMTVEAIQYAQDAKIGLQYPSQF</sequence>
<organism evidence="1 3">
    <name type="scientific">Rotaria magnacalcarata</name>
    <dbReference type="NCBI Taxonomy" id="392030"/>
    <lineage>
        <taxon>Eukaryota</taxon>
        <taxon>Metazoa</taxon>
        <taxon>Spiralia</taxon>
        <taxon>Gnathifera</taxon>
        <taxon>Rotifera</taxon>
        <taxon>Eurotatoria</taxon>
        <taxon>Bdelloidea</taxon>
        <taxon>Philodinida</taxon>
        <taxon>Philodinidae</taxon>
        <taxon>Rotaria</taxon>
    </lineage>
</organism>
<feature type="non-terminal residue" evidence="1">
    <location>
        <position position="1"/>
    </location>
</feature>
<protein>
    <submittedName>
        <fullName evidence="1">Uncharacterized protein</fullName>
    </submittedName>
</protein>
<dbReference type="EMBL" id="CAJNRF010007304">
    <property type="protein sequence ID" value="CAF2090165.1"/>
    <property type="molecule type" value="Genomic_DNA"/>
</dbReference>
<evidence type="ECO:0000313" key="2">
    <source>
        <dbReference type="EMBL" id="CAF3936258.1"/>
    </source>
</evidence>
<comment type="caution">
    <text evidence="1">The sequence shown here is derived from an EMBL/GenBank/DDBJ whole genome shotgun (WGS) entry which is preliminary data.</text>
</comment>
<dbReference type="Proteomes" id="UP000663856">
    <property type="component" value="Unassembled WGS sequence"/>
</dbReference>
<proteinExistence type="predicted"/>
<name>A0A816SX36_9BILA</name>
<evidence type="ECO:0000313" key="1">
    <source>
        <dbReference type="EMBL" id="CAF2090165.1"/>
    </source>
</evidence>